<dbReference type="Proteomes" id="UP000242560">
    <property type="component" value="Unassembled WGS sequence"/>
</dbReference>
<dbReference type="AlphaFoldDB" id="A0A1I3LT12"/>
<evidence type="ECO:0000313" key="4">
    <source>
        <dbReference type="Proteomes" id="UP000242560"/>
    </source>
</evidence>
<organism evidence="3 4">
    <name type="scientific">Kaistella treverensis</name>
    <dbReference type="NCBI Taxonomy" id="631455"/>
    <lineage>
        <taxon>Bacteria</taxon>
        <taxon>Pseudomonadati</taxon>
        <taxon>Bacteroidota</taxon>
        <taxon>Flavobacteriia</taxon>
        <taxon>Flavobacteriales</taxon>
        <taxon>Weeksellaceae</taxon>
        <taxon>Chryseobacterium group</taxon>
        <taxon>Kaistella</taxon>
    </lineage>
</organism>
<feature type="compositionally biased region" description="Basic and acidic residues" evidence="1">
    <location>
        <begin position="268"/>
        <end position="283"/>
    </location>
</feature>
<keyword evidence="4" id="KW-1185">Reference proteome</keyword>
<gene>
    <name evidence="3" type="ORF">SAMN05421638_1314</name>
</gene>
<accession>A0A1I3LT12</accession>
<feature type="signal peptide" evidence="2">
    <location>
        <begin position="1"/>
        <end position="30"/>
    </location>
</feature>
<dbReference type="EMBL" id="FORQ01000002">
    <property type="protein sequence ID" value="SFI87823.1"/>
    <property type="molecule type" value="Genomic_DNA"/>
</dbReference>
<dbReference type="NCBIfam" id="TIGR01200">
    <property type="entry name" value="GLPGLI"/>
    <property type="match status" value="1"/>
</dbReference>
<evidence type="ECO:0000256" key="2">
    <source>
        <dbReference type="SAM" id="SignalP"/>
    </source>
</evidence>
<evidence type="ECO:0000313" key="3">
    <source>
        <dbReference type="EMBL" id="SFI87823.1"/>
    </source>
</evidence>
<dbReference type="InterPro" id="IPR005901">
    <property type="entry name" value="GLPGLI"/>
</dbReference>
<feature type="chain" id="PRO_5015330927" evidence="2">
    <location>
        <begin position="31"/>
        <end position="291"/>
    </location>
</feature>
<dbReference type="Pfam" id="PF09697">
    <property type="entry name" value="Porph_ging"/>
    <property type="match status" value="1"/>
</dbReference>
<keyword evidence="2" id="KW-0732">Signal</keyword>
<protein>
    <submittedName>
        <fullName evidence="3">GLPGLI family protein</fullName>
    </submittedName>
</protein>
<sequence length="291" mass="33897">MQANFIQNQIKIMKKLGLFFLALTSQFFFAQATRFVYQVSMKPDSTNRNDIKTENAYLDITPEKSIFYAENRLKRDSIFGRARQTGTFNFDRSQMQGLRTNLDFLVEKDYKTGKKLYNARILRDQYSYEEDRQMDWKILPETATIGEYKTQKAQTDFAGRTWYAWFTTEVPFQDGPYKFSGLPGLIVKVEDAKGDYSFDLKETKKIAEMQDFNQRGNLVKVKRRDFEKQEAQFRKDPAAFVQAAMGSRGGSGISAPQSRGSMRSPDPNQRRQMETRMAEEQKKNNNPIELK</sequence>
<evidence type="ECO:0000256" key="1">
    <source>
        <dbReference type="SAM" id="MobiDB-lite"/>
    </source>
</evidence>
<reference evidence="4" key="1">
    <citation type="submission" date="2016-10" db="EMBL/GenBank/DDBJ databases">
        <authorList>
            <person name="Varghese N."/>
            <person name="Submissions S."/>
        </authorList>
    </citation>
    <scope>NUCLEOTIDE SEQUENCE [LARGE SCALE GENOMIC DNA]</scope>
    <source>
        <strain evidence="4">DSM 22251</strain>
    </source>
</reference>
<name>A0A1I3LT12_9FLAO</name>
<proteinExistence type="predicted"/>
<feature type="region of interest" description="Disordered" evidence="1">
    <location>
        <begin position="243"/>
        <end position="291"/>
    </location>
</feature>